<feature type="domain" description="Peptidase M24" evidence="1">
    <location>
        <begin position="187"/>
        <end position="406"/>
    </location>
</feature>
<organism evidence="3 4">
    <name type="scientific">Porites evermanni</name>
    <dbReference type="NCBI Taxonomy" id="104178"/>
    <lineage>
        <taxon>Eukaryota</taxon>
        <taxon>Metazoa</taxon>
        <taxon>Cnidaria</taxon>
        <taxon>Anthozoa</taxon>
        <taxon>Hexacorallia</taxon>
        <taxon>Scleractinia</taxon>
        <taxon>Fungiina</taxon>
        <taxon>Poritidae</taxon>
        <taxon>Porites</taxon>
    </lineage>
</organism>
<reference evidence="3 4" key="1">
    <citation type="submission" date="2022-05" db="EMBL/GenBank/DDBJ databases">
        <authorList>
            <consortium name="Genoscope - CEA"/>
            <person name="William W."/>
        </authorList>
    </citation>
    <scope>NUCLEOTIDE SEQUENCE [LARGE SCALE GENOMIC DNA]</scope>
</reference>
<protein>
    <recommendedName>
        <fullName evidence="5">Creatinase</fullName>
    </recommendedName>
</protein>
<dbReference type="InterPro" id="IPR029149">
    <property type="entry name" value="Creatin/AminoP/Spt16_N"/>
</dbReference>
<dbReference type="Pfam" id="PF01321">
    <property type="entry name" value="Creatinase_N"/>
    <property type="match status" value="1"/>
</dbReference>
<dbReference type="PANTHER" id="PTHR46112:SF2">
    <property type="entry name" value="XAA-PRO AMINOPEPTIDASE P-RELATED"/>
    <property type="match status" value="1"/>
</dbReference>
<evidence type="ECO:0008006" key="5">
    <source>
        <dbReference type="Google" id="ProtNLM"/>
    </source>
</evidence>
<proteinExistence type="predicted"/>
<dbReference type="SUPFAM" id="SSF55920">
    <property type="entry name" value="Creatinase/aminopeptidase"/>
    <property type="match status" value="1"/>
</dbReference>
<evidence type="ECO:0000313" key="4">
    <source>
        <dbReference type="Proteomes" id="UP001159427"/>
    </source>
</evidence>
<dbReference type="Gene3D" id="3.90.230.10">
    <property type="entry name" value="Creatinase/methionine aminopeptidase superfamily"/>
    <property type="match status" value="1"/>
</dbReference>
<dbReference type="Proteomes" id="UP001159427">
    <property type="component" value="Unassembled WGS sequence"/>
</dbReference>
<dbReference type="InterPro" id="IPR000587">
    <property type="entry name" value="Creatinase_N"/>
</dbReference>
<evidence type="ECO:0000313" key="3">
    <source>
        <dbReference type="EMBL" id="CAH3024942.1"/>
    </source>
</evidence>
<dbReference type="Gene3D" id="3.40.350.10">
    <property type="entry name" value="Creatinase/prolidase N-terminal domain"/>
    <property type="match status" value="1"/>
</dbReference>
<accession>A0ABN8M5P1</accession>
<dbReference type="InterPro" id="IPR036005">
    <property type="entry name" value="Creatinase/aminopeptidase-like"/>
</dbReference>
<keyword evidence="4" id="KW-1185">Reference proteome</keyword>
<dbReference type="PANTHER" id="PTHR46112">
    <property type="entry name" value="AMINOPEPTIDASE"/>
    <property type="match status" value="1"/>
</dbReference>
<gene>
    <name evidence="3" type="ORF">PEVE_00024532</name>
</gene>
<comment type="caution">
    <text evidence="3">The sequence shown here is derived from an EMBL/GenBank/DDBJ whole genome shotgun (WGS) entry which is preliminary data.</text>
</comment>
<dbReference type="SUPFAM" id="SSF53092">
    <property type="entry name" value="Creatinase/prolidase N-terminal domain"/>
    <property type="match status" value="1"/>
</dbReference>
<name>A0ABN8M5P1_9CNID</name>
<evidence type="ECO:0000259" key="2">
    <source>
        <dbReference type="Pfam" id="PF01321"/>
    </source>
</evidence>
<sequence>MLAQSSLFHKLGKVVMPVFLRKKHDYFPRTLKLHNGKKCKQLFSSNEMDRRLNRIRSHMEQEGIDACVFTSYYNVYYFSDFLYCSMGRQYCLIVTDETTITITPSVDYGYPWRRTSGDNISYTNWQKDNFYHAVQQQLKSAKTVGLEFPDAGAFLKDFSDALPQAKLVDVADAAMHIRRIKSPEEIEIIRQGSRIAELGAYAAINTIHEGVPEYEVTLSATNTMVREIAKAYPHNDIRDVWSWFQSSVNTDGAHNFPATRQVQKGDILSLNCFPMIAGNYSALERTLFYHHVPSDRHMELWEVNNKVHKKGLEIVKPGMRCSDVARELNEIYMEHDILQYRVIGYGHSTGVLTHYYGRDWGLEFLEHVDTVLEPGMVITMEPMIVVPEGQPGAGGYREHDTLIITENGTENTTASFPIGPEQNIVKD</sequence>
<dbReference type="InterPro" id="IPR000994">
    <property type="entry name" value="Pept_M24"/>
</dbReference>
<dbReference type="Pfam" id="PF00557">
    <property type="entry name" value="Peptidase_M24"/>
    <property type="match status" value="1"/>
</dbReference>
<evidence type="ECO:0000259" key="1">
    <source>
        <dbReference type="Pfam" id="PF00557"/>
    </source>
</evidence>
<dbReference type="EMBL" id="CALNXI010000329">
    <property type="protein sequence ID" value="CAH3024942.1"/>
    <property type="molecule type" value="Genomic_DNA"/>
</dbReference>
<feature type="domain" description="Creatinase N-terminal" evidence="2">
    <location>
        <begin position="51"/>
        <end position="180"/>
    </location>
</feature>
<dbReference type="InterPro" id="IPR050659">
    <property type="entry name" value="Peptidase_M24B"/>
</dbReference>